<feature type="binding site" evidence="7">
    <location>
        <position position="137"/>
    </location>
    <ligand>
        <name>FMN</name>
        <dbReference type="ChEBI" id="CHEBI:58210"/>
    </ligand>
</feature>
<dbReference type="PANTHER" id="PTHR10578:SF107">
    <property type="entry name" value="2-HYDROXYACID OXIDASE 1"/>
    <property type="match status" value="1"/>
</dbReference>
<dbReference type="AlphaFoldDB" id="A0A432V7U3"/>
<dbReference type="CDD" id="cd02809">
    <property type="entry name" value="alpha_hydroxyacid_oxid_FMN"/>
    <property type="match status" value="1"/>
</dbReference>
<feature type="binding site" evidence="7">
    <location>
        <position position="265"/>
    </location>
    <ligand>
        <name>glyoxylate</name>
        <dbReference type="ChEBI" id="CHEBI:36655"/>
    </ligand>
</feature>
<dbReference type="Gene3D" id="3.20.20.70">
    <property type="entry name" value="Aldolase class I"/>
    <property type="match status" value="1"/>
</dbReference>
<feature type="binding site" evidence="7">
    <location>
        <position position="238"/>
    </location>
    <ligand>
        <name>FMN</name>
        <dbReference type="ChEBI" id="CHEBI:58210"/>
    </ligand>
</feature>
<keyword evidence="4" id="KW-0560">Oxidoreductase</keyword>
<feature type="binding site" evidence="7">
    <location>
        <position position="262"/>
    </location>
    <ligand>
        <name>glyoxylate</name>
        <dbReference type="ChEBI" id="CHEBI:36655"/>
    </ligand>
</feature>
<comment type="similarity">
    <text evidence="5">Belongs to the FMN-dependent alpha-hydroxy acid dehydrogenase family.</text>
</comment>
<evidence type="ECO:0000256" key="6">
    <source>
        <dbReference type="PIRSR" id="PIRSR000138-1"/>
    </source>
</evidence>
<sequence>MAAGQASPVPADIVSLADYERHARERVPQSVWAYIAGVGADGITHRWNREAFDRLRLEGRVLADMAGANTSIELFGQAMDAPIILAPVAFQKLAHRDGELATALGAAASGVTMTISTQASVTIEEISSTTHGPFWFQLYLQARRDDTLALLRRAEAAGCRAVMVTVDAPVNGLRNQEQRAGFRLPKGIEAVNTRGMPGPALRAGPGQSPVFQGLLDAAPTWKDVEWLRSQTRLPLLLKGIMSRHDARRAIETGMDGLVISNHGGRVLDTLPASIEALPGIAGETAGVVPLLLDGGVRRGTDILKALALGANAVLIGQPIMHGLAVAGAVGIAHIVNILRTELEVAMALTGRKTIGAIDASVVLN</sequence>
<dbReference type="GO" id="GO:0010181">
    <property type="term" value="F:FMN binding"/>
    <property type="evidence" value="ECO:0007669"/>
    <property type="project" value="InterPro"/>
</dbReference>
<dbReference type="Proteomes" id="UP000281647">
    <property type="component" value="Unassembled WGS sequence"/>
</dbReference>
<feature type="active site" description="Proton acceptor" evidence="6">
    <location>
        <position position="262"/>
    </location>
</feature>
<feature type="binding site" evidence="7">
    <location>
        <position position="174"/>
    </location>
    <ligand>
        <name>glyoxylate</name>
        <dbReference type="ChEBI" id="CHEBI:36655"/>
    </ligand>
</feature>
<keyword evidence="10" id="KW-1185">Reference proteome</keyword>
<feature type="binding site" evidence="7">
    <location>
        <position position="34"/>
    </location>
    <ligand>
        <name>glyoxylate</name>
        <dbReference type="ChEBI" id="CHEBI:36655"/>
    </ligand>
</feature>
<protein>
    <submittedName>
        <fullName evidence="9">Alpha-hydroxy-acid oxidizing protein</fullName>
    </submittedName>
</protein>
<comment type="cofactor">
    <cofactor evidence="1">
        <name>FMN</name>
        <dbReference type="ChEBI" id="CHEBI:58210"/>
    </cofactor>
</comment>
<dbReference type="InterPro" id="IPR000262">
    <property type="entry name" value="FMN-dep_DH"/>
</dbReference>
<evidence type="ECO:0000256" key="3">
    <source>
        <dbReference type="ARBA" id="ARBA00022643"/>
    </source>
</evidence>
<dbReference type="OrthoDB" id="9770452at2"/>
<dbReference type="SUPFAM" id="SSF51395">
    <property type="entry name" value="FMN-linked oxidoreductases"/>
    <property type="match status" value="1"/>
</dbReference>
<dbReference type="GO" id="GO:0016614">
    <property type="term" value="F:oxidoreductase activity, acting on CH-OH group of donors"/>
    <property type="evidence" value="ECO:0007669"/>
    <property type="project" value="UniProtKB-ARBA"/>
</dbReference>
<comment type="caution">
    <text evidence="9">The sequence shown here is derived from an EMBL/GenBank/DDBJ whole genome shotgun (WGS) entry which is preliminary data.</text>
</comment>
<dbReference type="Pfam" id="PF01070">
    <property type="entry name" value="FMN_dh"/>
    <property type="match status" value="1"/>
</dbReference>
<keyword evidence="2 7" id="KW-0285">Flavoprotein</keyword>
<accession>A0A432V7U3</accession>
<feature type="binding site" evidence="7">
    <location>
        <begin position="87"/>
        <end position="89"/>
    </location>
    <ligand>
        <name>FMN</name>
        <dbReference type="ChEBI" id="CHEBI:58210"/>
    </ligand>
</feature>
<dbReference type="InterPro" id="IPR037396">
    <property type="entry name" value="FMN_HAD"/>
</dbReference>
<evidence type="ECO:0000313" key="10">
    <source>
        <dbReference type="Proteomes" id="UP000281647"/>
    </source>
</evidence>
<dbReference type="PANTHER" id="PTHR10578">
    <property type="entry name" value="S -2-HYDROXY-ACID OXIDASE-RELATED"/>
    <property type="match status" value="1"/>
</dbReference>
<feature type="domain" description="FMN hydroxy acid dehydrogenase" evidence="8">
    <location>
        <begin position="8"/>
        <end position="364"/>
    </location>
</feature>
<feature type="binding site" evidence="7">
    <location>
        <position position="260"/>
    </location>
    <ligand>
        <name>glyoxylate</name>
        <dbReference type="ChEBI" id="CHEBI:36655"/>
    </ligand>
</feature>
<evidence type="ECO:0000256" key="4">
    <source>
        <dbReference type="ARBA" id="ARBA00023002"/>
    </source>
</evidence>
<feature type="binding site" evidence="7">
    <location>
        <position position="165"/>
    </location>
    <ligand>
        <name>FMN</name>
        <dbReference type="ChEBI" id="CHEBI:58210"/>
    </ligand>
</feature>
<evidence type="ECO:0000256" key="5">
    <source>
        <dbReference type="ARBA" id="ARBA00024042"/>
    </source>
</evidence>
<dbReference type="RefSeq" id="WP_128626618.1">
    <property type="nucleotide sequence ID" value="NZ_RKST01000007.1"/>
</dbReference>
<feature type="binding site" evidence="7">
    <location>
        <begin position="293"/>
        <end position="297"/>
    </location>
    <ligand>
        <name>FMN</name>
        <dbReference type="ChEBI" id="CHEBI:58210"/>
    </ligand>
</feature>
<feature type="binding site" evidence="7">
    <location>
        <position position="116"/>
    </location>
    <ligand>
        <name>FMN</name>
        <dbReference type="ChEBI" id="CHEBI:58210"/>
    </ligand>
</feature>
<dbReference type="InterPro" id="IPR013785">
    <property type="entry name" value="Aldolase_TIM"/>
</dbReference>
<proteinExistence type="inferred from homology"/>
<organism evidence="9 10">
    <name type="scientific">Borborobacter arsenicus</name>
    <dbReference type="NCBI Taxonomy" id="1851146"/>
    <lineage>
        <taxon>Bacteria</taxon>
        <taxon>Pseudomonadati</taxon>
        <taxon>Pseudomonadota</taxon>
        <taxon>Alphaproteobacteria</taxon>
        <taxon>Hyphomicrobiales</taxon>
        <taxon>Phyllobacteriaceae</taxon>
        <taxon>Borborobacter</taxon>
    </lineage>
</organism>
<dbReference type="FunFam" id="3.20.20.70:FF:000029">
    <property type="entry name" value="L-lactate dehydrogenase"/>
    <property type="match status" value="1"/>
</dbReference>
<dbReference type="EMBL" id="RKST01000007">
    <property type="protein sequence ID" value="RUM98238.1"/>
    <property type="molecule type" value="Genomic_DNA"/>
</dbReference>
<dbReference type="PIRSF" id="PIRSF000138">
    <property type="entry name" value="Al-hdrx_acd_dh"/>
    <property type="match status" value="1"/>
</dbReference>
<evidence type="ECO:0000256" key="1">
    <source>
        <dbReference type="ARBA" id="ARBA00001917"/>
    </source>
</evidence>
<keyword evidence="3 7" id="KW-0288">FMN</keyword>
<dbReference type="InterPro" id="IPR012133">
    <property type="entry name" value="Alpha-hydoxy_acid_DH_FMN"/>
</dbReference>
<evidence type="ECO:0000256" key="2">
    <source>
        <dbReference type="ARBA" id="ARBA00022630"/>
    </source>
</evidence>
<dbReference type="PROSITE" id="PS51349">
    <property type="entry name" value="FMN_HYDROXY_ACID_DH_2"/>
    <property type="match status" value="1"/>
</dbReference>
<evidence type="ECO:0000313" key="9">
    <source>
        <dbReference type="EMBL" id="RUM98238.1"/>
    </source>
</evidence>
<name>A0A432V7U3_9HYPH</name>
<feature type="binding site" evidence="7">
    <location>
        <position position="139"/>
    </location>
    <ligand>
        <name>glyoxylate</name>
        <dbReference type="ChEBI" id="CHEBI:36655"/>
    </ligand>
</feature>
<gene>
    <name evidence="9" type="ORF">EET67_09025</name>
</gene>
<reference evidence="9 10" key="1">
    <citation type="submission" date="2018-11" db="EMBL/GenBank/DDBJ databases">
        <title>Pseudaminobacter arsenicus sp. nov., an arsenic-resistant bacterium isolated from arsenic-rich aquifers.</title>
        <authorList>
            <person name="Mu Y."/>
        </authorList>
    </citation>
    <scope>NUCLEOTIDE SEQUENCE [LARGE SCALE GENOMIC DNA]</scope>
    <source>
        <strain evidence="9 10">CB3</strain>
    </source>
</reference>
<evidence type="ECO:0000259" key="8">
    <source>
        <dbReference type="PROSITE" id="PS51349"/>
    </source>
</evidence>
<evidence type="ECO:0000256" key="7">
    <source>
        <dbReference type="PIRSR" id="PIRSR000138-2"/>
    </source>
</evidence>